<dbReference type="InterPro" id="IPR015500">
    <property type="entry name" value="Peptidase_S8_subtilisin-rel"/>
</dbReference>
<evidence type="ECO:0000256" key="3">
    <source>
        <dbReference type="ARBA" id="ARBA00022801"/>
    </source>
</evidence>
<evidence type="ECO:0000259" key="10">
    <source>
        <dbReference type="Pfam" id="PF05922"/>
    </source>
</evidence>
<evidence type="ECO:0000256" key="7">
    <source>
        <dbReference type="SAM" id="MobiDB-lite"/>
    </source>
</evidence>
<dbReference type="Pfam" id="PF05922">
    <property type="entry name" value="Inhibitor_I9"/>
    <property type="match status" value="1"/>
</dbReference>
<dbReference type="Gene3D" id="3.30.70.80">
    <property type="entry name" value="Peptidase S8 propeptide/proteinase inhibitor I9"/>
    <property type="match status" value="1"/>
</dbReference>
<feature type="domain" description="Peptidase S8/S53" evidence="9">
    <location>
        <begin position="162"/>
        <end position="391"/>
    </location>
</feature>
<feature type="chain" id="PRO_5012147655" evidence="8">
    <location>
        <begin position="31"/>
        <end position="528"/>
    </location>
</feature>
<dbReference type="GO" id="GO:0006508">
    <property type="term" value="P:proteolysis"/>
    <property type="evidence" value="ECO:0007669"/>
    <property type="project" value="UniProtKB-KW"/>
</dbReference>
<dbReference type="InterPro" id="IPR034193">
    <property type="entry name" value="PCSK9_ProteinaseK-like"/>
</dbReference>
<dbReference type="Proteomes" id="UP000192907">
    <property type="component" value="Unassembled WGS sequence"/>
</dbReference>
<evidence type="ECO:0000256" key="1">
    <source>
        <dbReference type="ARBA" id="ARBA00011073"/>
    </source>
</evidence>
<dbReference type="InterPro" id="IPR010259">
    <property type="entry name" value="S8pro/Inhibitor_I9"/>
</dbReference>
<dbReference type="InterPro" id="IPR037045">
    <property type="entry name" value="S8pro/Inhibitor_I9_sf"/>
</dbReference>
<protein>
    <submittedName>
        <fullName evidence="11">Serine protease, subtilisin family</fullName>
    </submittedName>
</protein>
<dbReference type="InterPro" id="IPR036852">
    <property type="entry name" value="Peptidase_S8/S53_dom_sf"/>
</dbReference>
<dbReference type="PANTHER" id="PTHR43806:SF11">
    <property type="entry name" value="CEREVISIN-RELATED"/>
    <property type="match status" value="1"/>
</dbReference>
<dbReference type="PROSITE" id="PS00137">
    <property type="entry name" value="SUBTILASE_HIS"/>
    <property type="match status" value="1"/>
</dbReference>
<name>A0A1Y6BLZ1_9BACT</name>
<dbReference type="PROSITE" id="PS00138">
    <property type="entry name" value="SUBTILASE_SER"/>
    <property type="match status" value="1"/>
</dbReference>
<evidence type="ECO:0000256" key="4">
    <source>
        <dbReference type="ARBA" id="ARBA00022825"/>
    </source>
</evidence>
<feature type="signal peptide" evidence="8">
    <location>
        <begin position="1"/>
        <end position="30"/>
    </location>
</feature>
<dbReference type="GO" id="GO:0004252">
    <property type="term" value="F:serine-type endopeptidase activity"/>
    <property type="evidence" value="ECO:0007669"/>
    <property type="project" value="UniProtKB-UniRule"/>
</dbReference>
<dbReference type="STRING" id="1513793.SAMN06296036_1058"/>
<organism evidence="11 12">
    <name type="scientific">Pseudobacteriovorax antillogorgiicola</name>
    <dbReference type="NCBI Taxonomy" id="1513793"/>
    <lineage>
        <taxon>Bacteria</taxon>
        <taxon>Pseudomonadati</taxon>
        <taxon>Bdellovibrionota</taxon>
        <taxon>Oligoflexia</taxon>
        <taxon>Oligoflexales</taxon>
        <taxon>Pseudobacteriovoracaceae</taxon>
        <taxon>Pseudobacteriovorax</taxon>
    </lineage>
</organism>
<evidence type="ECO:0000313" key="11">
    <source>
        <dbReference type="EMBL" id="SMF10550.1"/>
    </source>
</evidence>
<dbReference type="SUPFAM" id="SSF52743">
    <property type="entry name" value="Subtilisin-like"/>
    <property type="match status" value="1"/>
</dbReference>
<dbReference type="Pfam" id="PF00082">
    <property type="entry name" value="Peptidase_S8"/>
    <property type="match status" value="1"/>
</dbReference>
<sequence length="528" mass="55477">MRFHRGVCNGAARMLAILLASSLLSSLAFGDVGQKILGLDHKDRIPDQYIVVMKDDQQAMSTFSLRDRMEIRMQRLEAMQERMQGMFGVRIQKRFQKLLGGFVVKASRWDVEEIAADDEVAFVEADRIVSINATQKSATWGIDRIDSREGRDGAYNYNYTGRGVHAYIIDTGVLSSHNEFSGRMGQGYSSISDGRGSEDCNGHGTHVAGTVGGSTYGVAKEVTIHGVRVLGCNGSGSNSGVIAGVEWVAENAIKPAVANMSLGGGASSALDRAVEKAIDAGITFVVAAGNSSANACGSSPARVADAITVGSTDSSDRRSSFSNYGSCVDIFAPGSSITSAGTRSSNATATLSGTSMASPHVAGAAALILEADPKASAAQVTRTMIAQATSGAISSVGSGSPNLFLFTSPSGGDTPDPEPDPDPEPNPDPDPCSGCDIYSDSLSGTDDYMYAGEEYYSSPSFVAKLKGPASADFDLSLQKYSWFWGWRTVARSEGASSDETIEYSGSSGDYRWVVYSASGEGAFTLTVE</sequence>
<dbReference type="PROSITE" id="PS51892">
    <property type="entry name" value="SUBTILASE"/>
    <property type="match status" value="1"/>
</dbReference>
<evidence type="ECO:0000259" key="9">
    <source>
        <dbReference type="Pfam" id="PF00082"/>
    </source>
</evidence>
<feature type="compositionally biased region" description="Acidic residues" evidence="7">
    <location>
        <begin position="415"/>
        <end position="427"/>
    </location>
</feature>
<keyword evidence="8" id="KW-0732">Signal</keyword>
<dbReference type="InterPro" id="IPR050131">
    <property type="entry name" value="Peptidase_S8_subtilisin-like"/>
</dbReference>
<feature type="active site" description="Charge relay system" evidence="5">
    <location>
        <position position="355"/>
    </location>
</feature>
<evidence type="ECO:0000313" key="12">
    <source>
        <dbReference type="Proteomes" id="UP000192907"/>
    </source>
</evidence>
<dbReference type="GO" id="GO:0005615">
    <property type="term" value="C:extracellular space"/>
    <property type="evidence" value="ECO:0007669"/>
    <property type="project" value="TreeGrafter"/>
</dbReference>
<dbReference type="AlphaFoldDB" id="A0A1Y6BLZ1"/>
<reference evidence="12" key="1">
    <citation type="submission" date="2017-04" db="EMBL/GenBank/DDBJ databases">
        <authorList>
            <person name="Varghese N."/>
            <person name="Submissions S."/>
        </authorList>
    </citation>
    <scope>NUCLEOTIDE SEQUENCE [LARGE SCALE GENOMIC DNA]</scope>
    <source>
        <strain evidence="12">RKEM611</strain>
    </source>
</reference>
<dbReference type="Gene3D" id="3.40.50.200">
    <property type="entry name" value="Peptidase S8/S53 domain"/>
    <property type="match status" value="1"/>
</dbReference>
<evidence type="ECO:0000256" key="8">
    <source>
        <dbReference type="SAM" id="SignalP"/>
    </source>
</evidence>
<dbReference type="InterPro" id="IPR023828">
    <property type="entry name" value="Peptidase_S8_Ser-AS"/>
</dbReference>
<keyword evidence="4 5" id="KW-0720">Serine protease</keyword>
<evidence type="ECO:0000256" key="5">
    <source>
        <dbReference type="PROSITE-ProRule" id="PRU01240"/>
    </source>
</evidence>
<keyword evidence="3 5" id="KW-0378">Hydrolase</keyword>
<dbReference type="InterPro" id="IPR000209">
    <property type="entry name" value="Peptidase_S8/S53_dom"/>
</dbReference>
<keyword evidence="2 5" id="KW-0645">Protease</keyword>
<accession>A0A1Y6BLZ1</accession>
<proteinExistence type="inferred from homology"/>
<feature type="domain" description="Inhibitor I9" evidence="10">
    <location>
        <begin position="48"/>
        <end position="131"/>
    </location>
</feature>
<evidence type="ECO:0000256" key="2">
    <source>
        <dbReference type="ARBA" id="ARBA00022670"/>
    </source>
</evidence>
<comment type="similarity">
    <text evidence="1 5 6">Belongs to the peptidase S8 family.</text>
</comment>
<dbReference type="PRINTS" id="PR00723">
    <property type="entry name" value="SUBTILISIN"/>
</dbReference>
<keyword evidence="12" id="KW-1185">Reference proteome</keyword>
<dbReference type="EMBL" id="FWZT01000005">
    <property type="protein sequence ID" value="SMF10550.1"/>
    <property type="molecule type" value="Genomic_DNA"/>
</dbReference>
<dbReference type="CDD" id="cd04077">
    <property type="entry name" value="Peptidases_S8_PCSK9_ProteinaseK_like"/>
    <property type="match status" value="1"/>
</dbReference>
<dbReference type="RefSeq" id="WP_200820681.1">
    <property type="nucleotide sequence ID" value="NZ_FWZT01000005.1"/>
</dbReference>
<dbReference type="PROSITE" id="PS00136">
    <property type="entry name" value="SUBTILASE_ASP"/>
    <property type="match status" value="1"/>
</dbReference>
<dbReference type="InterPro" id="IPR023827">
    <property type="entry name" value="Peptidase_S8_Asp-AS"/>
</dbReference>
<feature type="region of interest" description="Disordered" evidence="7">
    <location>
        <begin position="404"/>
        <end position="433"/>
    </location>
</feature>
<dbReference type="FunFam" id="3.40.50.200:FF:000014">
    <property type="entry name" value="Proteinase K"/>
    <property type="match status" value="1"/>
</dbReference>
<dbReference type="InterPro" id="IPR022398">
    <property type="entry name" value="Peptidase_S8_His-AS"/>
</dbReference>
<feature type="active site" description="Charge relay system" evidence="5">
    <location>
        <position position="170"/>
    </location>
</feature>
<gene>
    <name evidence="11" type="ORF">SAMN06296036_1058</name>
</gene>
<dbReference type="SUPFAM" id="SSF54897">
    <property type="entry name" value="Protease propeptides/inhibitors"/>
    <property type="match status" value="1"/>
</dbReference>
<dbReference type="PANTHER" id="PTHR43806">
    <property type="entry name" value="PEPTIDASE S8"/>
    <property type="match status" value="1"/>
</dbReference>
<evidence type="ECO:0000256" key="6">
    <source>
        <dbReference type="RuleBase" id="RU003355"/>
    </source>
</evidence>
<feature type="active site" description="Charge relay system" evidence="5">
    <location>
        <position position="203"/>
    </location>
</feature>